<dbReference type="Proteomes" id="UP001305414">
    <property type="component" value="Unassembled WGS sequence"/>
</dbReference>
<dbReference type="Gene3D" id="3.40.50.150">
    <property type="entry name" value="Vaccinia Virus protein VP39"/>
    <property type="match status" value="1"/>
</dbReference>
<dbReference type="AlphaFoldDB" id="A0AAN7UH65"/>
<sequence length="386" mass="42745">MHRSSTRIVELASTINSTVAKLDEILRSRGHPTPLFEEVAPTLLPDSVLDMQNVIIDATSELHDLLLSPMAPLFQETPGLILIVSSKTSRTLSSHKPSRYCGYGSPRGPNFFPRNRHKEPEPAMVAHTSISKAITDPNIRNFLMMSTRDVLPASVKAFSLVHNTPLSLYEVFHAAPDRALRFARAMKALTVHPEYDIRHGIDNYAWSLGQAKVVDVGGNRGNVAIHLARRFPEPSILVQNKEEAIQGATDDVPADSKGRVTFAAHDILAPQTVEADVHLRGVKANNAAGILIFRALIPALKPNVRIVIQEACYARAWRSLVMEGKRNSVRAPCAPDFHYQYYSLVLCSMADLVTASLHNGRAWSIKDWRVLFSRADSRLVLKSASR</sequence>
<evidence type="ECO:0008006" key="3">
    <source>
        <dbReference type="Google" id="ProtNLM"/>
    </source>
</evidence>
<gene>
    <name evidence="1" type="ORF">RRF57_008084</name>
</gene>
<reference evidence="1 2" key="1">
    <citation type="submission" date="2023-10" db="EMBL/GenBank/DDBJ databases">
        <title>Draft genome sequence of Xylaria bambusicola isolate GMP-LS, the root and basal stem rot pathogen of sugarcane in Indonesia.</title>
        <authorList>
            <person name="Selvaraj P."/>
            <person name="Muralishankar V."/>
            <person name="Muruganantham S."/>
            <person name="Sp S."/>
            <person name="Haryani S."/>
            <person name="Lau K.J.X."/>
            <person name="Naqvi N.I."/>
        </authorList>
    </citation>
    <scope>NUCLEOTIDE SEQUENCE [LARGE SCALE GENOMIC DNA]</scope>
    <source>
        <strain evidence="1">GMP-LS</strain>
    </source>
</reference>
<evidence type="ECO:0000313" key="2">
    <source>
        <dbReference type="Proteomes" id="UP001305414"/>
    </source>
</evidence>
<accession>A0AAN7UH65</accession>
<keyword evidence="2" id="KW-1185">Reference proteome</keyword>
<organism evidence="1 2">
    <name type="scientific">Xylaria bambusicola</name>
    <dbReference type="NCBI Taxonomy" id="326684"/>
    <lineage>
        <taxon>Eukaryota</taxon>
        <taxon>Fungi</taxon>
        <taxon>Dikarya</taxon>
        <taxon>Ascomycota</taxon>
        <taxon>Pezizomycotina</taxon>
        <taxon>Sordariomycetes</taxon>
        <taxon>Xylariomycetidae</taxon>
        <taxon>Xylariales</taxon>
        <taxon>Xylariaceae</taxon>
        <taxon>Xylaria</taxon>
    </lineage>
</organism>
<protein>
    <recommendedName>
        <fullName evidence="3">O-methyltransferase domain-containing protein</fullName>
    </recommendedName>
</protein>
<dbReference type="InterPro" id="IPR029063">
    <property type="entry name" value="SAM-dependent_MTases_sf"/>
</dbReference>
<dbReference type="PANTHER" id="PTHR43712:SF12">
    <property type="entry name" value="STERIGMATOCYSTIN 8-O-METHYLTRANSFERASE"/>
    <property type="match status" value="1"/>
</dbReference>
<evidence type="ECO:0000313" key="1">
    <source>
        <dbReference type="EMBL" id="KAK5632370.1"/>
    </source>
</evidence>
<dbReference type="PANTHER" id="PTHR43712">
    <property type="entry name" value="PUTATIVE (AFU_ORTHOLOGUE AFUA_4G14580)-RELATED"/>
    <property type="match status" value="1"/>
</dbReference>
<dbReference type="SUPFAM" id="SSF53335">
    <property type="entry name" value="S-adenosyl-L-methionine-dependent methyltransferases"/>
    <property type="match status" value="1"/>
</dbReference>
<dbReference type="EMBL" id="JAWHQM010000024">
    <property type="protein sequence ID" value="KAK5632370.1"/>
    <property type="molecule type" value="Genomic_DNA"/>
</dbReference>
<name>A0AAN7UH65_9PEZI</name>
<comment type="caution">
    <text evidence="1">The sequence shown here is derived from an EMBL/GenBank/DDBJ whole genome shotgun (WGS) entry which is preliminary data.</text>
</comment>
<proteinExistence type="predicted"/>